<dbReference type="Gene3D" id="3.10.450.50">
    <property type="match status" value="1"/>
</dbReference>
<proteinExistence type="predicted"/>
<evidence type="ECO:0000313" key="2">
    <source>
        <dbReference type="EMBL" id="KAK3337606.1"/>
    </source>
</evidence>
<reference evidence="2" key="2">
    <citation type="submission" date="2023-06" db="EMBL/GenBank/DDBJ databases">
        <authorList>
            <consortium name="Lawrence Berkeley National Laboratory"/>
            <person name="Haridas S."/>
            <person name="Hensen N."/>
            <person name="Bonometti L."/>
            <person name="Westerberg I."/>
            <person name="Brannstrom I.O."/>
            <person name="Guillou S."/>
            <person name="Cros-Aarteil S."/>
            <person name="Calhoun S."/>
            <person name="Kuo A."/>
            <person name="Mondo S."/>
            <person name="Pangilinan J."/>
            <person name="Riley R."/>
            <person name="Labutti K."/>
            <person name="Andreopoulos B."/>
            <person name="Lipzen A."/>
            <person name="Chen C."/>
            <person name="Yanf M."/>
            <person name="Daum C."/>
            <person name="Ng V."/>
            <person name="Clum A."/>
            <person name="Steindorff A."/>
            <person name="Ohm R."/>
            <person name="Martin F."/>
            <person name="Silar P."/>
            <person name="Natvig D."/>
            <person name="Lalanne C."/>
            <person name="Gautier V."/>
            <person name="Ament-Velasquez S.L."/>
            <person name="Kruys A."/>
            <person name="Hutchinson M.I."/>
            <person name="Powell A.J."/>
            <person name="Barry K."/>
            <person name="Miller A.N."/>
            <person name="Grigoriev I.V."/>
            <person name="Debuchy R."/>
            <person name="Gladieux P."/>
            <person name="Thoren M.H."/>
            <person name="Johannesson H."/>
        </authorList>
    </citation>
    <scope>NUCLEOTIDE SEQUENCE</scope>
    <source>
        <strain evidence="2">SMH4131-1</strain>
    </source>
</reference>
<dbReference type="InterPro" id="IPR050977">
    <property type="entry name" value="Fungal_Meroterpenoid_Isomerase"/>
</dbReference>
<evidence type="ECO:0008006" key="4">
    <source>
        <dbReference type="Google" id="ProtNLM"/>
    </source>
</evidence>
<dbReference type="Proteomes" id="UP001286456">
    <property type="component" value="Unassembled WGS sequence"/>
</dbReference>
<dbReference type="SUPFAM" id="SSF54427">
    <property type="entry name" value="NTF2-like"/>
    <property type="match status" value="1"/>
</dbReference>
<name>A0AAE0MM25_9PEZI</name>
<feature type="region of interest" description="Disordered" evidence="1">
    <location>
        <begin position="1"/>
        <end position="30"/>
    </location>
</feature>
<dbReference type="PANTHER" id="PTHR39598">
    <property type="entry name" value="AUSTINOL SYNTHESIS PROTEIN F-RELATED"/>
    <property type="match status" value="1"/>
</dbReference>
<accession>A0AAE0MM25</accession>
<evidence type="ECO:0000313" key="3">
    <source>
        <dbReference type="Proteomes" id="UP001286456"/>
    </source>
</evidence>
<gene>
    <name evidence="2" type="ORF">B0T19DRAFT_472481</name>
</gene>
<protein>
    <recommendedName>
        <fullName evidence="4">SnoaL-like domain-containing protein</fullName>
    </recommendedName>
</protein>
<evidence type="ECO:0000256" key="1">
    <source>
        <dbReference type="SAM" id="MobiDB-lite"/>
    </source>
</evidence>
<sequence>MSYPGANPAAAEPEVAGDANAPSTSTPISTRRKTALAAIESYNSKWDLKNMVSWRAPECIHEILPTSLKVPAMDNKSYEAYFANNLAVFSNFRVTVNDIVEDAAANKVVVWARSTADTAIGPYANEYMLIFHFTPAGDKVTRFLEWVDSAAAVAFFPRLRLYLEKKAADEAAGVVDHGVIR</sequence>
<organism evidence="2 3">
    <name type="scientific">Cercophora scortea</name>
    <dbReference type="NCBI Taxonomy" id="314031"/>
    <lineage>
        <taxon>Eukaryota</taxon>
        <taxon>Fungi</taxon>
        <taxon>Dikarya</taxon>
        <taxon>Ascomycota</taxon>
        <taxon>Pezizomycotina</taxon>
        <taxon>Sordariomycetes</taxon>
        <taxon>Sordariomycetidae</taxon>
        <taxon>Sordariales</taxon>
        <taxon>Lasiosphaeriaceae</taxon>
        <taxon>Cercophora</taxon>
    </lineage>
</organism>
<keyword evidence="3" id="KW-1185">Reference proteome</keyword>
<dbReference type="InterPro" id="IPR032710">
    <property type="entry name" value="NTF2-like_dom_sf"/>
</dbReference>
<comment type="caution">
    <text evidence="2">The sequence shown here is derived from an EMBL/GenBank/DDBJ whole genome shotgun (WGS) entry which is preliminary data.</text>
</comment>
<dbReference type="EMBL" id="JAUEPO010000001">
    <property type="protein sequence ID" value="KAK3337606.1"/>
    <property type="molecule type" value="Genomic_DNA"/>
</dbReference>
<reference evidence="2" key="1">
    <citation type="journal article" date="2023" name="Mol. Phylogenet. Evol.">
        <title>Genome-scale phylogeny and comparative genomics of the fungal order Sordariales.</title>
        <authorList>
            <person name="Hensen N."/>
            <person name="Bonometti L."/>
            <person name="Westerberg I."/>
            <person name="Brannstrom I.O."/>
            <person name="Guillou S."/>
            <person name="Cros-Aarteil S."/>
            <person name="Calhoun S."/>
            <person name="Haridas S."/>
            <person name="Kuo A."/>
            <person name="Mondo S."/>
            <person name="Pangilinan J."/>
            <person name="Riley R."/>
            <person name="LaButti K."/>
            <person name="Andreopoulos B."/>
            <person name="Lipzen A."/>
            <person name="Chen C."/>
            <person name="Yan M."/>
            <person name="Daum C."/>
            <person name="Ng V."/>
            <person name="Clum A."/>
            <person name="Steindorff A."/>
            <person name="Ohm R.A."/>
            <person name="Martin F."/>
            <person name="Silar P."/>
            <person name="Natvig D.O."/>
            <person name="Lalanne C."/>
            <person name="Gautier V."/>
            <person name="Ament-Velasquez S.L."/>
            <person name="Kruys A."/>
            <person name="Hutchinson M.I."/>
            <person name="Powell A.J."/>
            <person name="Barry K."/>
            <person name="Miller A.N."/>
            <person name="Grigoriev I.V."/>
            <person name="Debuchy R."/>
            <person name="Gladieux P."/>
            <person name="Hiltunen Thoren M."/>
            <person name="Johannesson H."/>
        </authorList>
    </citation>
    <scope>NUCLEOTIDE SEQUENCE</scope>
    <source>
        <strain evidence="2">SMH4131-1</strain>
    </source>
</reference>
<dbReference type="AlphaFoldDB" id="A0AAE0MM25"/>
<dbReference type="PANTHER" id="PTHR39598:SF1">
    <property type="entry name" value="AUSTINOID BIOSYNTHESIS CLUSTERS PROTEIN F-RELATED"/>
    <property type="match status" value="1"/>
</dbReference>